<sequence length="182" mass="18909">MTERATVVAVSRSARHGFSKPTTGSIDLVEGWGVEGDAHAGVTVQHRHDKRYHPERPNLRQVHLLAQELLAEVAAEGWAVDPGGLGENVTTRGVDLLALPTGTVLHLGGTAAVRLTGLRSPCRQIDGLAPGLMARLVGRDADGGVVRRAGVMAVVVAGGPVQADDTIVVERPPGTPVPLGPV</sequence>
<gene>
    <name evidence="2" type="ORF">SAMN05421867_104168</name>
</gene>
<feature type="domain" description="MOSC" evidence="1">
    <location>
        <begin position="21"/>
        <end position="170"/>
    </location>
</feature>
<dbReference type="AlphaFoldDB" id="A0A1I0X7I5"/>
<dbReference type="PANTHER" id="PTHR36930">
    <property type="entry name" value="METAL-SULFUR CLUSTER BIOSYNTHESIS PROTEINS YUAD-RELATED"/>
    <property type="match status" value="1"/>
</dbReference>
<evidence type="ECO:0000259" key="1">
    <source>
        <dbReference type="PROSITE" id="PS51340"/>
    </source>
</evidence>
<proteinExistence type="predicted"/>
<accession>A0A1I0X7I5</accession>
<evidence type="ECO:0000313" key="2">
    <source>
        <dbReference type="EMBL" id="SFA96637.1"/>
    </source>
</evidence>
<dbReference type="STRING" id="988821.SAMN05421867_104168"/>
<dbReference type="GO" id="GO:0003824">
    <property type="term" value="F:catalytic activity"/>
    <property type="evidence" value="ECO:0007669"/>
    <property type="project" value="InterPro"/>
</dbReference>
<organism evidence="2 3">
    <name type="scientific">Cellulomonas marina</name>
    <dbReference type="NCBI Taxonomy" id="988821"/>
    <lineage>
        <taxon>Bacteria</taxon>
        <taxon>Bacillati</taxon>
        <taxon>Actinomycetota</taxon>
        <taxon>Actinomycetes</taxon>
        <taxon>Micrococcales</taxon>
        <taxon>Cellulomonadaceae</taxon>
        <taxon>Cellulomonas</taxon>
    </lineage>
</organism>
<dbReference type="OrthoDB" id="9786134at2"/>
<reference evidence="2 3" key="1">
    <citation type="submission" date="2016-10" db="EMBL/GenBank/DDBJ databases">
        <authorList>
            <person name="de Groot N.N."/>
        </authorList>
    </citation>
    <scope>NUCLEOTIDE SEQUENCE [LARGE SCALE GENOMIC DNA]</scope>
    <source>
        <strain evidence="2 3">CGMCC 4.6945</strain>
    </source>
</reference>
<dbReference type="SUPFAM" id="SSF50800">
    <property type="entry name" value="PK beta-barrel domain-like"/>
    <property type="match status" value="1"/>
</dbReference>
<dbReference type="InterPro" id="IPR005302">
    <property type="entry name" value="MoCF_Sase_C"/>
</dbReference>
<dbReference type="Gene3D" id="2.40.33.20">
    <property type="entry name" value="PK beta-barrel domain-like"/>
    <property type="match status" value="1"/>
</dbReference>
<protein>
    <submittedName>
        <fullName evidence="2">MOSC domain-containing protein YiiM</fullName>
    </submittedName>
</protein>
<dbReference type="PANTHER" id="PTHR36930:SF1">
    <property type="entry name" value="MOSC DOMAIN-CONTAINING PROTEIN"/>
    <property type="match status" value="1"/>
</dbReference>
<dbReference type="GO" id="GO:0030151">
    <property type="term" value="F:molybdenum ion binding"/>
    <property type="evidence" value="ECO:0007669"/>
    <property type="project" value="InterPro"/>
</dbReference>
<dbReference type="Pfam" id="PF03473">
    <property type="entry name" value="MOSC"/>
    <property type="match status" value="1"/>
</dbReference>
<name>A0A1I0X7I5_9CELL</name>
<dbReference type="Proteomes" id="UP000199012">
    <property type="component" value="Unassembled WGS sequence"/>
</dbReference>
<dbReference type="EMBL" id="FOKA01000004">
    <property type="protein sequence ID" value="SFA96637.1"/>
    <property type="molecule type" value="Genomic_DNA"/>
</dbReference>
<dbReference type="InterPro" id="IPR052716">
    <property type="entry name" value="MOSC_domain"/>
</dbReference>
<dbReference type="InterPro" id="IPR011037">
    <property type="entry name" value="Pyrv_Knase-like_insert_dom_sf"/>
</dbReference>
<keyword evidence="3" id="KW-1185">Reference proteome</keyword>
<evidence type="ECO:0000313" key="3">
    <source>
        <dbReference type="Proteomes" id="UP000199012"/>
    </source>
</evidence>
<dbReference type="RefSeq" id="WP_090031574.1">
    <property type="nucleotide sequence ID" value="NZ_BONM01000017.1"/>
</dbReference>
<dbReference type="PROSITE" id="PS51340">
    <property type="entry name" value="MOSC"/>
    <property type="match status" value="1"/>
</dbReference>
<dbReference type="GO" id="GO:0030170">
    <property type="term" value="F:pyridoxal phosphate binding"/>
    <property type="evidence" value="ECO:0007669"/>
    <property type="project" value="InterPro"/>
</dbReference>